<sequence length="256" mass="27618">MIQPLGKLMGARFVIENASGKIRLVSSAAAGGQLAIDGARSTGVPDTLRMEKDIHELQNFIRNMAGGTYGVNWVAIGEVDASHNKSPYMVVGFYFEGPGGNPPQQEYGISRSALKKILSSKAADRLISEAITYDPDMALQDAISSLSGLTLRSGTAPSHPSGGSNNYWNPMLSPASHMAQLALLQQPGYQNLLGHGSSNSQPLYEKQQLIQPSFMPQPGAQHLGAQQQLIQPSFMQQPVTQHLGMQPYSEDIEEEL</sequence>
<dbReference type="EMBL" id="CP060779">
    <property type="protein sequence ID" value="QQK48370.1"/>
    <property type="molecule type" value="Genomic_DNA"/>
</dbReference>
<evidence type="ECO:0000313" key="2">
    <source>
        <dbReference type="Proteomes" id="UP000595662"/>
    </source>
</evidence>
<reference evidence="1 2" key="1">
    <citation type="submission" date="2020-08" db="EMBL/GenBank/DDBJ databases">
        <title>The completed genome sequence of the pathogenic ascomycete fungus Penicillium digitatum.</title>
        <authorList>
            <person name="Wang M."/>
        </authorList>
    </citation>
    <scope>NUCLEOTIDE SEQUENCE [LARGE SCALE GENOMIC DNA]</scope>
    <source>
        <strain evidence="1 2">PdW03</strain>
    </source>
</reference>
<dbReference type="VEuPathDB" id="FungiDB:PDIP_11010"/>
<evidence type="ECO:0000313" key="1">
    <source>
        <dbReference type="EMBL" id="QQK48370.1"/>
    </source>
</evidence>
<gene>
    <name evidence="1" type="ORF">Pdw03_6005</name>
</gene>
<dbReference type="Proteomes" id="UP000595662">
    <property type="component" value="Chromosome 6"/>
</dbReference>
<protein>
    <submittedName>
        <fullName evidence="1">Putative glutamine rich protein</fullName>
    </submittedName>
</protein>
<accession>A0A7T6XW49</accession>
<name>A0A7T6XW49_PENDI</name>
<proteinExistence type="predicted"/>
<dbReference type="AlphaFoldDB" id="A0A7T6XW49"/>
<dbReference type="RefSeq" id="XP_014538486.1">
    <property type="nucleotide sequence ID" value="XM_014683000.1"/>
</dbReference>
<dbReference type="GeneID" id="26229424"/>
<dbReference type="KEGG" id="pdp:PDIP_11010"/>
<organism evidence="1 2">
    <name type="scientific">Penicillium digitatum</name>
    <name type="common">Green mold</name>
    <dbReference type="NCBI Taxonomy" id="36651"/>
    <lineage>
        <taxon>Eukaryota</taxon>
        <taxon>Fungi</taxon>
        <taxon>Dikarya</taxon>
        <taxon>Ascomycota</taxon>
        <taxon>Pezizomycotina</taxon>
        <taxon>Eurotiomycetes</taxon>
        <taxon>Eurotiomycetidae</taxon>
        <taxon>Eurotiales</taxon>
        <taxon>Aspergillaceae</taxon>
        <taxon>Penicillium</taxon>
    </lineage>
</organism>